<protein>
    <submittedName>
        <fullName evidence="2">Uncharacterized protein</fullName>
    </submittedName>
</protein>
<feature type="region of interest" description="Disordered" evidence="1">
    <location>
        <begin position="42"/>
        <end position="75"/>
    </location>
</feature>
<dbReference type="EMBL" id="JAHRHJ020000004">
    <property type="protein sequence ID" value="KAH9319778.1"/>
    <property type="molecule type" value="Genomic_DNA"/>
</dbReference>
<evidence type="ECO:0000313" key="2">
    <source>
        <dbReference type="EMBL" id="KAH9319778.1"/>
    </source>
</evidence>
<sequence>SENMPSSSSFFEWREEGHYITYKLVTLRNHFFNQEQLKTAYRSISTRYKENGKRNGRREKNEEKKTGGQSLGGTH</sequence>
<reference evidence="2 3" key="1">
    <citation type="journal article" date="2021" name="Nat. Plants">
        <title>The Taxus genome provides insights into paclitaxel biosynthesis.</title>
        <authorList>
            <person name="Xiong X."/>
            <person name="Gou J."/>
            <person name="Liao Q."/>
            <person name="Li Y."/>
            <person name="Zhou Q."/>
            <person name="Bi G."/>
            <person name="Li C."/>
            <person name="Du R."/>
            <person name="Wang X."/>
            <person name="Sun T."/>
            <person name="Guo L."/>
            <person name="Liang H."/>
            <person name="Lu P."/>
            <person name="Wu Y."/>
            <person name="Zhang Z."/>
            <person name="Ro D.K."/>
            <person name="Shang Y."/>
            <person name="Huang S."/>
            <person name="Yan J."/>
        </authorList>
    </citation>
    <scope>NUCLEOTIDE SEQUENCE [LARGE SCALE GENOMIC DNA]</scope>
    <source>
        <strain evidence="2">Ta-2019</strain>
    </source>
</reference>
<gene>
    <name evidence="2" type="ORF">KI387_021547</name>
</gene>
<dbReference type="AlphaFoldDB" id="A0AA38GD67"/>
<feature type="compositionally biased region" description="Basic and acidic residues" evidence="1">
    <location>
        <begin position="47"/>
        <end position="66"/>
    </location>
</feature>
<feature type="non-terminal residue" evidence="2">
    <location>
        <position position="1"/>
    </location>
</feature>
<evidence type="ECO:0000256" key="1">
    <source>
        <dbReference type="SAM" id="MobiDB-lite"/>
    </source>
</evidence>
<name>A0AA38GD67_TAXCH</name>
<proteinExistence type="predicted"/>
<evidence type="ECO:0000313" key="3">
    <source>
        <dbReference type="Proteomes" id="UP000824469"/>
    </source>
</evidence>
<keyword evidence="3" id="KW-1185">Reference proteome</keyword>
<accession>A0AA38GD67</accession>
<comment type="caution">
    <text evidence="2">The sequence shown here is derived from an EMBL/GenBank/DDBJ whole genome shotgun (WGS) entry which is preliminary data.</text>
</comment>
<dbReference type="Proteomes" id="UP000824469">
    <property type="component" value="Unassembled WGS sequence"/>
</dbReference>
<organism evidence="2 3">
    <name type="scientific">Taxus chinensis</name>
    <name type="common">Chinese yew</name>
    <name type="synonym">Taxus wallichiana var. chinensis</name>
    <dbReference type="NCBI Taxonomy" id="29808"/>
    <lineage>
        <taxon>Eukaryota</taxon>
        <taxon>Viridiplantae</taxon>
        <taxon>Streptophyta</taxon>
        <taxon>Embryophyta</taxon>
        <taxon>Tracheophyta</taxon>
        <taxon>Spermatophyta</taxon>
        <taxon>Pinopsida</taxon>
        <taxon>Pinidae</taxon>
        <taxon>Conifers II</taxon>
        <taxon>Cupressales</taxon>
        <taxon>Taxaceae</taxon>
        <taxon>Taxus</taxon>
    </lineage>
</organism>